<sequence length="87" mass="9915">MPLILLLMKAVNLDFILLEANPVATVTNSRYVGLHSIYRIVRLDGDPSSVKHHQETVLFSLKELRYVDETTTKFGAYVPRETRLSIV</sequence>
<gene>
    <name evidence="1" type="ORF">PsorP6_015575</name>
</gene>
<comment type="caution">
    <text evidence="1">The sequence shown here is derived from an EMBL/GenBank/DDBJ whole genome shotgun (WGS) entry which is preliminary data.</text>
</comment>
<name>A0ACC0WQ27_9STRA</name>
<protein>
    <submittedName>
        <fullName evidence="1">Uncharacterized protein</fullName>
    </submittedName>
</protein>
<evidence type="ECO:0000313" key="1">
    <source>
        <dbReference type="EMBL" id="KAI9920411.1"/>
    </source>
</evidence>
<organism evidence="1 2">
    <name type="scientific">Peronosclerospora sorghi</name>
    <dbReference type="NCBI Taxonomy" id="230839"/>
    <lineage>
        <taxon>Eukaryota</taxon>
        <taxon>Sar</taxon>
        <taxon>Stramenopiles</taxon>
        <taxon>Oomycota</taxon>
        <taxon>Peronosporomycetes</taxon>
        <taxon>Peronosporales</taxon>
        <taxon>Peronosporaceae</taxon>
        <taxon>Peronosclerospora</taxon>
    </lineage>
</organism>
<dbReference type="Proteomes" id="UP001163321">
    <property type="component" value="Chromosome 10"/>
</dbReference>
<dbReference type="EMBL" id="CM047589">
    <property type="protein sequence ID" value="KAI9920411.1"/>
    <property type="molecule type" value="Genomic_DNA"/>
</dbReference>
<accession>A0ACC0WQ27</accession>
<keyword evidence="2" id="KW-1185">Reference proteome</keyword>
<reference evidence="1 2" key="1">
    <citation type="journal article" date="2022" name="bioRxiv">
        <title>The genome of the oomycete Peronosclerospora sorghi, a cosmopolitan pathogen of maize and sorghum, is inflated with dispersed pseudogenes.</title>
        <authorList>
            <person name="Fletcher K."/>
            <person name="Martin F."/>
            <person name="Isakeit T."/>
            <person name="Cavanaugh K."/>
            <person name="Magill C."/>
            <person name="Michelmore R."/>
        </authorList>
    </citation>
    <scope>NUCLEOTIDE SEQUENCE [LARGE SCALE GENOMIC DNA]</scope>
    <source>
        <strain evidence="1">P6</strain>
    </source>
</reference>
<evidence type="ECO:0000313" key="2">
    <source>
        <dbReference type="Proteomes" id="UP001163321"/>
    </source>
</evidence>
<proteinExistence type="predicted"/>